<dbReference type="Gene3D" id="3.60.15.10">
    <property type="entry name" value="Ribonuclease Z/Hydroxyacylglutathione hydrolase-like"/>
    <property type="match status" value="1"/>
</dbReference>
<dbReference type="PANTHER" id="PTHR42663:SF6">
    <property type="entry name" value="HYDROLASE C777.06C-RELATED"/>
    <property type="match status" value="1"/>
</dbReference>
<dbReference type="Pfam" id="PF12706">
    <property type="entry name" value="Lactamase_B_2"/>
    <property type="match status" value="1"/>
</dbReference>
<feature type="region of interest" description="Disordered" evidence="1">
    <location>
        <begin position="1"/>
        <end position="29"/>
    </location>
</feature>
<sequence>MKLRILGSGTSSGVPRIGNDWGSADPAEPKNRRLRASALATLGETRILIDAGPDLREQLNAAGMGEVERVIITHDHADHIHGLDDLRQVAHNRGDQVPVHGRADLIERLHDRFRYLFNGNALYPAVCRTYIIDGEWDVEGVRVRFVDQPHGRITSLGLRFDEGAKSLVYAIDYVELTDAMASLYEGADIWVSDCLRRRPHPTHAHLDAVLGWARDLKVGHLVLSHLDNSMDHAQLVSELPDWVEPAFDGLELEL</sequence>
<dbReference type="PANTHER" id="PTHR42663">
    <property type="entry name" value="HYDROLASE C777.06C-RELATED-RELATED"/>
    <property type="match status" value="1"/>
</dbReference>
<dbReference type="Proteomes" id="UP000558192">
    <property type="component" value="Unassembled WGS sequence"/>
</dbReference>
<evidence type="ECO:0000259" key="2">
    <source>
        <dbReference type="SMART" id="SM00849"/>
    </source>
</evidence>
<dbReference type="InterPro" id="IPR036866">
    <property type="entry name" value="RibonucZ/Hydroxyglut_hydro"/>
</dbReference>
<evidence type="ECO:0000256" key="1">
    <source>
        <dbReference type="SAM" id="MobiDB-lite"/>
    </source>
</evidence>
<protein>
    <submittedName>
        <fullName evidence="3">Phosphoribosyl 1,2-cyclic phosphate phosphodiesterase</fullName>
        <ecNumber evidence="3">3.1.4.55</ecNumber>
    </submittedName>
</protein>
<dbReference type="SUPFAM" id="SSF56281">
    <property type="entry name" value="Metallo-hydrolase/oxidoreductase"/>
    <property type="match status" value="1"/>
</dbReference>
<proteinExistence type="predicted"/>
<gene>
    <name evidence="3" type="ORF">GGQ97_002002</name>
</gene>
<dbReference type="GO" id="GO:0103043">
    <property type="term" value="F:phosphoribosyl 1,2-cyclic phosphate phosphodiesterase activity"/>
    <property type="evidence" value="ECO:0007669"/>
    <property type="project" value="UniProtKB-EC"/>
</dbReference>
<dbReference type="SMART" id="SM00849">
    <property type="entry name" value="Lactamase_B"/>
    <property type="match status" value="1"/>
</dbReference>
<dbReference type="RefSeq" id="WP_168069250.1">
    <property type="nucleotide sequence ID" value="NZ_JAATJC010000001.1"/>
</dbReference>
<organism evidence="3 4">
    <name type="scientific">Sphingomonas kaistensis</name>
    <dbReference type="NCBI Taxonomy" id="298708"/>
    <lineage>
        <taxon>Bacteria</taxon>
        <taxon>Pseudomonadati</taxon>
        <taxon>Pseudomonadota</taxon>
        <taxon>Alphaproteobacteria</taxon>
        <taxon>Sphingomonadales</taxon>
        <taxon>Sphingomonadaceae</taxon>
        <taxon>Sphingomonas</taxon>
    </lineage>
</organism>
<dbReference type="InterPro" id="IPR001279">
    <property type="entry name" value="Metallo-B-lactamas"/>
</dbReference>
<evidence type="ECO:0000313" key="4">
    <source>
        <dbReference type="Proteomes" id="UP000558192"/>
    </source>
</evidence>
<evidence type="ECO:0000313" key="3">
    <source>
        <dbReference type="EMBL" id="NJC06209.1"/>
    </source>
</evidence>
<dbReference type="AlphaFoldDB" id="A0A7X5Y6P9"/>
<dbReference type="CDD" id="cd16279">
    <property type="entry name" value="metallo-hydrolase-like_MBL-fold"/>
    <property type="match status" value="1"/>
</dbReference>
<name>A0A7X5Y6P9_9SPHN</name>
<accession>A0A7X5Y6P9</accession>
<feature type="domain" description="Metallo-beta-lactamase" evidence="2">
    <location>
        <begin position="34"/>
        <end position="225"/>
    </location>
</feature>
<dbReference type="EC" id="3.1.4.55" evidence="3"/>
<keyword evidence="3" id="KW-0378">Hydrolase</keyword>
<keyword evidence="4" id="KW-1185">Reference proteome</keyword>
<comment type="caution">
    <text evidence="3">The sequence shown here is derived from an EMBL/GenBank/DDBJ whole genome shotgun (WGS) entry which is preliminary data.</text>
</comment>
<dbReference type="EMBL" id="JAATJC010000001">
    <property type="protein sequence ID" value="NJC06209.1"/>
    <property type="molecule type" value="Genomic_DNA"/>
</dbReference>
<reference evidence="3 4" key="1">
    <citation type="submission" date="2020-03" db="EMBL/GenBank/DDBJ databases">
        <title>Genomic Encyclopedia of Type Strains, Phase IV (KMG-IV): sequencing the most valuable type-strain genomes for metagenomic binning, comparative biology and taxonomic classification.</title>
        <authorList>
            <person name="Goeker M."/>
        </authorList>
    </citation>
    <scope>NUCLEOTIDE SEQUENCE [LARGE SCALE GENOMIC DNA]</scope>
    <source>
        <strain evidence="3 4">DSM 16846</strain>
    </source>
</reference>